<dbReference type="Gene3D" id="3.60.15.10">
    <property type="entry name" value="Ribonuclease Z/Hydroxyacylglutathione hydrolase-like"/>
    <property type="match status" value="1"/>
</dbReference>
<dbReference type="PANTHER" id="PTHR42951:SF4">
    <property type="entry name" value="ACYL-COENZYME A THIOESTERASE MBLAC2"/>
    <property type="match status" value="1"/>
</dbReference>
<dbReference type="EMBL" id="CP029192">
    <property type="protein sequence ID" value="QES38274.1"/>
    <property type="molecule type" value="Genomic_DNA"/>
</dbReference>
<dbReference type="InterPro" id="IPR036866">
    <property type="entry name" value="RibonucZ/Hydroxyglut_hydro"/>
</dbReference>
<accession>A0A5P2C6E7</accession>
<dbReference type="SUPFAM" id="SSF56281">
    <property type="entry name" value="Metallo-hydrolase/oxidoreductase"/>
    <property type="match status" value="1"/>
</dbReference>
<evidence type="ECO:0000313" key="2">
    <source>
        <dbReference type="EMBL" id="QES38274.1"/>
    </source>
</evidence>
<dbReference type="Proteomes" id="UP000322927">
    <property type="component" value="Chromosome"/>
</dbReference>
<dbReference type="InterPro" id="IPR050855">
    <property type="entry name" value="NDM-1-like"/>
</dbReference>
<dbReference type="InterPro" id="IPR001279">
    <property type="entry name" value="Metallo-B-lactamas"/>
</dbReference>
<feature type="domain" description="Metallo-beta-lactamase" evidence="1">
    <location>
        <begin position="25"/>
        <end position="223"/>
    </location>
</feature>
<dbReference type="CDD" id="cd16282">
    <property type="entry name" value="metallo-hydrolase-like_MBL-fold"/>
    <property type="match status" value="1"/>
</dbReference>
<organism evidence="2 3">
    <name type="scientific">Streptomyces venezuelae</name>
    <dbReference type="NCBI Taxonomy" id="54571"/>
    <lineage>
        <taxon>Bacteria</taxon>
        <taxon>Bacillati</taxon>
        <taxon>Actinomycetota</taxon>
        <taxon>Actinomycetes</taxon>
        <taxon>Kitasatosporales</taxon>
        <taxon>Streptomycetaceae</taxon>
        <taxon>Streptomyces</taxon>
    </lineage>
</organism>
<protein>
    <submittedName>
        <fullName evidence="2">MBL fold metallo-hydrolase</fullName>
    </submittedName>
</protein>
<dbReference type="GO" id="GO:0016787">
    <property type="term" value="F:hydrolase activity"/>
    <property type="evidence" value="ECO:0007669"/>
    <property type="project" value="UniProtKB-KW"/>
</dbReference>
<keyword evidence="2" id="KW-0378">Hydrolase</keyword>
<dbReference type="Pfam" id="PF00753">
    <property type="entry name" value="Lactamase_B"/>
    <property type="match status" value="1"/>
</dbReference>
<dbReference type="SMART" id="SM00849">
    <property type="entry name" value="Lactamase_B"/>
    <property type="match status" value="1"/>
</dbReference>
<evidence type="ECO:0000313" key="3">
    <source>
        <dbReference type="Proteomes" id="UP000322927"/>
    </source>
</evidence>
<dbReference type="PANTHER" id="PTHR42951">
    <property type="entry name" value="METALLO-BETA-LACTAMASE DOMAIN-CONTAINING"/>
    <property type="match status" value="1"/>
</dbReference>
<reference evidence="2 3" key="1">
    <citation type="submission" date="2018-05" db="EMBL/GenBank/DDBJ databases">
        <title>Streptomyces venezuelae.</title>
        <authorList>
            <person name="Kim W."/>
            <person name="Lee N."/>
            <person name="Cho B.-K."/>
        </authorList>
    </citation>
    <scope>NUCLEOTIDE SEQUENCE [LARGE SCALE GENOMIC DNA]</scope>
    <source>
        <strain evidence="2 3">ATCC 14584</strain>
    </source>
</reference>
<evidence type="ECO:0000259" key="1">
    <source>
        <dbReference type="SMART" id="SM00849"/>
    </source>
</evidence>
<name>A0A5P2C6E7_STRVZ</name>
<proteinExistence type="predicted"/>
<dbReference type="AlphaFoldDB" id="A0A5P2C6E7"/>
<sequence length="310" mass="32452">MPSPALQQLSATTWAWMNDRPGWGYSNSGVVAGDGQGLLIDTQFTLDSTRDLLRAVATTLPGTEISTVVNSHANGDHTWGNQLVADAEIITSELSARHACKEMGPEQLSALCAMSGQSTTATYAAECFGHFDFSGVTVTGPTQTFTGRLEVKVGQTLVDLLDLGPGHSPGDVAVHIPEDGIVFADDALFSGAHMVVWSASISACIAVCERLLATGAETFVPGHGPLMGRADVEMVKGRLIAVAESARQLAEADVPLMEAARRIMAEQAGSWAHPERLFTQTTAVYAEAGAPGVPAGTLAMVEGMAELACR</sequence>
<gene>
    <name evidence="2" type="ORF">DEJ48_36950</name>
</gene>